<keyword evidence="11" id="KW-0479">Metal-binding</keyword>
<proteinExistence type="inferred from homology"/>
<feature type="binding site" evidence="11">
    <location>
        <position position="33"/>
    </location>
    <ligand>
        <name>substrate</name>
    </ligand>
</feature>
<evidence type="ECO:0000256" key="4">
    <source>
        <dbReference type="ARBA" id="ARBA00022605"/>
    </source>
</evidence>
<dbReference type="CDD" id="cd00464">
    <property type="entry name" value="SK"/>
    <property type="match status" value="1"/>
</dbReference>
<dbReference type="RefSeq" id="WP_177183336.1">
    <property type="nucleotide sequence ID" value="NZ_FOMR01000002.1"/>
</dbReference>
<organism evidence="12 13">
    <name type="scientific">Lentibacillus persicus</name>
    <dbReference type="NCBI Taxonomy" id="640948"/>
    <lineage>
        <taxon>Bacteria</taxon>
        <taxon>Bacillati</taxon>
        <taxon>Bacillota</taxon>
        <taxon>Bacilli</taxon>
        <taxon>Bacillales</taxon>
        <taxon>Bacillaceae</taxon>
        <taxon>Lentibacillus</taxon>
    </lineage>
</organism>
<keyword evidence="4 11" id="KW-0028">Amino-acid biosynthesis</keyword>
<dbReference type="PANTHER" id="PTHR21087:SF16">
    <property type="entry name" value="SHIKIMATE KINASE 1, CHLOROPLASTIC"/>
    <property type="match status" value="1"/>
</dbReference>
<dbReference type="GO" id="GO:0000287">
    <property type="term" value="F:magnesium ion binding"/>
    <property type="evidence" value="ECO:0007669"/>
    <property type="project" value="UniProtKB-UniRule"/>
</dbReference>
<dbReference type="PANTHER" id="PTHR21087">
    <property type="entry name" value="SHIKIMATE KINASE"/>
    <property type="match status" value="1"/>
</dbReference>
<dbReference type="PROSITE" id="PS01128">
    <property type="entry name" value="SHIKIMATE_KINASE"/>
    <property type="match status" value="1"/>
</dbReference>
<comment type="caution">
    <text evidence="11">Lacks conserved residue(s) required for the propagation of feature annotation.</text>
</comment>
<dbReference type="Gene3D" id="3.40.50.300">
    <property type="entry name" value="P-loop containing nucleotide triphosphate hydrolases"/>
    <property type="match status" value="1"/>
</dbReference>
<feature type="binding site" evidence="11">
    <location>
        <position position="115"/>
    </location>
    <ligand>
        <name>ATP</name>
        <dbReference type="ChEBI" id="CHEBI:30616"/>
    </ligand>
</feature>
<dbReference type="EMBL" id="FOMR01000002">
    <property type="protein sequence ID" value="SFD53661.1"/>
    <property type="molecule type" value="Genomic_DNA"/>
</dbReference>
<dbReference type="InterPro" id="IPR027417">
    <property type="entry name" value="P-loop_NTPase"/>
</dbReference>
<dbReference type="PRINTS" id="PR01100">
    <property type="entry name" value="SHIKIMTKNASE"/>
</dbReference>
<evidence type="ECO:0000256" key="3">
    <source>
        <dbReference type="ARBA" id="ARBA00012154"/>
    </source>
</evidence>
<dbReference type="SUPFAM" id="SSF52540">
    <property type="entry name" value="P-loop containing nucleoside triphosphate hydrolases"/>
    <property type="match status" value="1"/>
</dbReference>
<keyword evidence="7 11" id="KW-0418">Kinase</keyword>
<dbReference type="STRING" id="640948.SAMN05216238_102118"/>
<comment type="subcellular location">
    <subcellularLocation>
        <location evidence="11">Cytoplasm</location>
    </subcellularLocation>
</comment>
<evidence type="ECO:0000313" key="13">
    <source>
        <dbReference type="Proteomes" id="UP000199474"/>
    </source>
</evidence>
<dbReference type="GO" id="GO:0009073">
    <property type="term" value="P:aromatic amino acid family biosynthetic process"/>
    <property type="evidence" value="ECO:0007669"/>
    <property type="project" value="UniProtKB-KW"/>
</dbReference>
<feature type="binding site" evidence="11">
    <location>
        <position position="15"/>
    </location>
    <ligand>
        <name>Mg(2+)</name>
        <dbReference type="ChEBI" id="CHEBI:18420"/>
    </ligand>
</feature>
<dbReference type="HAMAP" id="MF_00109">
    <property type="entry name" value="Shikimate_kinase"/>
    <property type="match status" value="1"/>
</dbReference>
<keyword evidence="13" id="KW-1185">Reference proteome</keyword>
<comment type="similarity">
    <text evidence="2 11">Belongs to the shikimate kinase family.</text>
</comment>
<dbReference type="AlphaFoldDB" id="A0A1I1T4W4"/>
<dbReference type="InterPro" id="IPR023000">
    <property type="entry name" value="Shikimate_kinase_CS"/>
</dbReference>
<evidence type="ECO:0000256" key="8">
    <source>
        <dbReference type="ARBA" id="ARBA00022840"/>
    </source>
</evidence>
<keyword evidence="11" id="KW-0963">Cytoplasm</keyword>
<keyword evidence="5 11" id="KW-0808">Transferase</keyword>
<evidence type="ECO:0000256" key="2">
    <source>
        <dbReference type="ARBA" id="ARBA00006997"/>
    </source>
</evidence>
<comment type="subunit">
    <text evidence="11">Monomer.</text>
</comment>
<comment type="cofactor">
    <cofactor evidence="11">
        <name>Mg(2+)</name>
        <dbReference type="ChEBI" id="CHEBI:18420"/>
    </cofactor>
    <text evidence="11">Binds 1 Mg(2+) ion per subunit.</text>
</comment>
<dbReference type="UniPathway" id="UPA00053">
    <property type="reaction ID" value="UER00088"/>
</dbReference>
<dbReference type="InterPro" id="IPR031322">
    <property type="entry name" value="Shikimate/glucono_kinase"/>
</dbReference>
<keyword evidence="11" id="KW-0460">Magnesium</keyword>
<comment type="function">
    <text evidence="11">Catalyzes the specific phosphorylation of the 3-hydroxyl group of shikimic acid using ATP as a cosubstrate.</text>
</comment>
<dbReference type="EC" id="2.7.1.71" evidence="3 11"/>
<name>A0A1I1T4W4_9BACI</name>
<dbReference type="Proteomes" id="UP000199474">
    <property type="component" value="Unassembled WGS sequence"/>
</dbReference>
<feature type="binding site" evidence="11">
    <location>
        <begin position="11"/>
        <end position="16"/>
    </location>
    <ligand>
        <name>ATP</name>
        <dbReference type="ChEBI" id="CHEBI:30616"/>
    </ligand>
</feature>
<sequence>MKTIYLTGFMGSGKSTVGELLHRKTGAQYLDTDQLVVEKYGAIAAIFENEGENQFRHYETEVLRDIPETGYIVSTGGGIVEREENITLMNKSGLVIYLDTSFEEVARRLGNDTERPLWGKTVLEKKKLYKRRYEWYTETADIRISTDGKSPTEITDEIMDYLT</sequence>
<dbReference type="InterPro" id="IPR000623">
    <property type="entry name" value="Shikimate_kinase/TSH1"/>
</dbReference>
<dbReference type="GO" id="GO:0009423">
    <property type="term" value="P:chorismate biosynthetic process"/>
    <property type="evidence" value="ECO:0007669"/>
    <property type="project" value="UniProtKB-UniRule"/>
</dbReference>
<gene>
    <name evidence="11" type="primary">aroK</name>
    <name evidence="12" type="ORF">SAMN05216238_102118</name>
</gene>
<comment type="pathway">
    <text evidence="1 11">Metabolic intermediate biosynthesis; chorismate biosynthesis; chorismate from D-erythrose 4-phosphate and phosphoenolpyruvate: step 5/7.</text>
</comment>
<dbReference type="GO" id="GO:0005829">
    <property type="term" value="C:cytosol"/>
    <property type="evidence" value="ECO:0007669"/>
    <property type="project" value="TreeGrafter"/>
</dbReference>
<dbReference type="GO" id="GO:0005524">
    <property type="term" value="F:ATP binding"/>
    <property type="evidence" value="ECO:0007669"/>
    <property type="project" value="UniProtKB-UniRule"/>
</dbReference>
<dbReference type="Pfam" id="PF01202">
    <property type="entry name" value="SKI"/>
    <property type="match status" value="1"/>
</dbReference>
<feature type="binding site" evidence="11">
    <location>
        <position position="56"/>
    </location>
    <ligand>
        <name>substrate</name>
    </ligand>
</feature>
<keyword evidence="8 11" id="KW-0067">ATP-binding</keyword>
<protein>
    <recommendedName>
        <fullName evidence="3 11">Shikimate kinase</fullName>
        <shortName evidence="11">SK</shortName>
        <ecNumber evidence="3 11">2.7.1.71</ecNumber>
    </recommendedName>
</protein>
<reference evidence="13" key="1">
    <citation type="submission" date="2016-10" db="EMBL/GenBank/DDBJ databases">
        <authorList>
            <person name="Varghese N."/>
            <person name="Submissions S."/>
        </authorList>
    </citation>
    <scope>NUCLEOTIDE SEQUENCE [LARGE SCALE GENOMIC DNA]</scope>
    <source>
        <strain evidence="13">DSM 22530</strain>
    </source>
</reference>
<keyword evidence="6 11" id="KW-0547">Nucleotide-binding</keyword>
<evidence type="ECO:0000313" key="12">
    <source>
        <dbReference type="EMBL" id="SFD53661.1"/>
    </source>
</evidence>
<dbReference type="GO" id="GO:0008652">
    <property type="term" value="P:amino acid biosynthetic process"/>
    <property type="evidence" value="ECO:0007669"/>
    <property type="project" value="UniProtKB-KW"/>
</dbReference>
<feature type="binding site" evidence="11">
    <location>
        <position position="77"/>
    </location>
    <ligand>
        <name>substrate</name>
    </ligand>
</feature>
<keyword evidence="9 11" id="KW-0057">Aromatic amino acid biosynthesis</keyword>
<evidence type="ECO:0000256" key="10">
    <source>
        <dbReference type="ARBA" id="ARBA00048567"/>
    </source>
</evidence>
<evidence type="ECO:0000256" key="1">
    <source>
        <dbReference type="ARBA" id="ARBA00004842"/>
    </source>
</evidence>
<evidence type="ECO:0000256" key="5">
    <source>
        <dbReference type="ARBA" id="ARBA00022679"/>
    </source>
</evidence>
<evidence type="ECO:0000256" key="11">
    <source>
        <dbReference type="HAMAP-Rule" id="MF_00109"/>
    </source>
</evidence>
<evidence type="ECO:0000256" key="7">
    <source>
        <dbReference type="ARBA" id="ARBA00022777"/>
    </source>
</evidence>
<dbReference type="GO" id="GO:0004765">
    <property type="term" value="F:shikimate kinase activity"/>
    <property type="evidence" value="ECO:0007669"/>
    <property type="project" value="UniProtKB-UniRule"/>
</dbReference>
<accession>A0A1I1T4W4</accession>
<comment type="catalytic activity">
    <reaction evidence="10 11">
        <text>shikimate + ATP = 3-phosphoshikimate + ADP + H(+)</text>
        <dbReference type="Rhea" id="RHEA:13121"/>
        <dbReference type="ChEBI" id="CHEBI:15378"/>
        <dbReference type="ChEBI" id="CHEBI:30616"/>
        <dbReference type="ChEBI" id="CHEBI:36208"/>
        <dbReference type="ChEBI" id="CHEBI:145989"/>
        <dbReference type="ChEBI" id="CHEBI:456216"/>
        <dbReference type="EC" id="2.7.1.71"/>
    </reaction>
</comment>
<evidence type="ECO:0000256" key="9">
    <source>
        <dbReference type="ARBA" id="ARBA00023141"/>
    </source>
</evidence>
<evidence type="ECO:0000256" key="6">
    <source>
        <dbReference type="ARBA" id="ARBA00022741"/>
    </source>
</evidence>
<feature type="binding site" evidence="11">
    <location>
        <position position="132"/>
    </location>
    <ligand>
        <name>substrate</name>
    </ligand>
</feature>